<comment type="caution">
    <text evidence="3">The sequence shown here is derived from an EMBL/GenBank/DDBJ whole genome shotgun (WGS) entry which is preliminary data.</text>
</comment>
<evidence type="ECO:0000256" key="2">
    <source>
        <dbReference type="SAM" id="MobiDB-lite"/>
    </source>
</evidence>
<dbReference type="VEuPathDB" id="FungiDB:RhiirFUN_007198"/>
<feature type="compositionally biased region" description="Polar residues" evidence="2">
    <location>
        <begin position="166"/>
        <end position="180"/>
    </location>
</feature>
<dbReference type="SUPFAM" id="SSF57997">
    <property type="entry name" value="Tropomyosin"/>
    <property type="match status" value="1"/>
</dbReference>
<feature type="non-terminal residue" evidence="3">
    <location>
        <position position="1"/>
    </location>
</feature>
<dbReference type="EMBL" id="LLXJ01006097">
    <property type="protein sequence ID" value="PKB94419.1"/>
    <property type="molecule type" value="Genomic_DNA"/>
</dbReference>
<organism evidence="3 4">
    <name type="scientific">Rhizophagus irregularis</name>
    <dbReference type="NCBI Taxonomy" id="588596"/>
    <lineage>
        <taxon>Eukaryota</taxon>
        <taxon>Fungi</taxon>
        <taxon>Fungi incertae sedis</taxon>
        <taxon>Mucoromycota</taxon>
        <taxon>Glomeromycotina</taxon>
        <taxon>Glomeromycetes</taxon>
        <taxon>Glomerales</taxon>
        <taxon>Glomeraceae</taxon>
        <taxon>Rhizophagus</taxon>
    </lineage>
</organism>
<reference evidence="3 4" key="1">
    <citation type="submission" date="2016-04" db="EMBL/GenBank/DDBJ databases">
        <title>Genome analyses suggest a sexual origin of heterokaryosis in a supposedly ancient asexual fungus.</title>
        <authorList>
            <person name="Ropars J."/>
            <person name="Sedzielewska K."/>
            <person name="Noel J."/>
            <person name="Charron P."/>
            <person name="Farinelli L."/>
            <person name="Marton T."/>
            <person name="Kruger M."/>
            <person name="Pelin A."/>
            <person name="Brachmann A."/>
            <person name="Corradi N."/>
        </authorList>
    </citation>
    <scope>NUCLEOTIDE SEQUENCE [LARGE SCALE GENOMIC DNA]</scope>
    <source>
        <strain evidence="3 4">A5</strain>
    </source>
</reference>
<name>A0A2N0NIM2_9GLOM</name>
<accession>A0A2N0NIM2</accession>
<feature type="region of interest" description="Disordered" evidence="2">
    <location>
        <begin position="89"/>
        <end position="190"/>
    </location>
</feature>
<protein>
    <submittedName>
        <fullName evidence="3">Uncharacterized protein</fullName>
    </submittedName>
</protein>
<keyword evidence="1" id="KW-0175">Coiled coil</keyword>
<feature type="compositionally biased region" description="Low complexity" evidence="2">
    <location>
        <begin position="117"/>
        <end position="127"/>
    </location>
</feature>
<dbReference type="Gene3D" id="1.20.5.340">
    <property type="match status" value="1"/>
</dbReference>
<dbReference type="Proteomes" id="UP000232722">
    <property type="component" value="Unassembled WGS sequence"/>
</dbReference>
<reference evidence="3 4" key="2">
    <citation type="submission" date="2017-09" db="EMBL/GenBank/DDBJ databases">
        <title>Extensive intraspecific genome diversity in a model arbuscular mycorrhizal fungus.</title>
        <authorList>
            <person name="Chen E.C."/>
            <person name="Morin E."/>
            <person name="Beaudet D."/>
            <person name="Noel J."/>
            <person name="Ndikumana S."/>
            <person name="Charron P."/>
            <person name="St-Onge C."/>
            <person name="Giorgi J."/>
            <person name="Grigoriev I.V."/>
            <person name="Roux C."/>
            <person name="Martin F.M."/>
            <person name="Corradi N."/>
        </authorList>
    </citation>
    <scope>NUCLEOTIDE SEQUENCE [LARGE SCALE GENOMIC DNA]</scope>
    <source>
        <strain evidence="3 4">A5</strain>
    </source>
</reference>
<proteinExistence type="predicted"/>
<dbReference type="VEuPathDB" id="FungiDB:RhiirA1_540744"/>
<evidence type="ECO:0000313" key="3">
    <source>
        <dbReference type="EMBL" id="PKB94419.1"/>
    </source>
</evidence>
<evidence type="ECO:0000313" key="4">
    <source>
        <dbReference type="Proteomes" id="UP000232722"/>
    </source>
</evidence>
<gene>
    <name evidence="3" type="ORF">RhiirA5_438822</name>
</gene>
<evidence type="ECO:0000256" key="1">
    <source>
        <dbReference type="SAM" id="Coils"/>
    </source>
</evidence>
<sequence length="190" mass="21721">PHDNNNLNYENLLDKIKQLENQVYILTDRITQSENKPKQYETKFSNIENQVNNIETNVNIINTKQDRYDEILQKLTENISKLSDAINTKEKPIKPSKRSSPYEKTSYEQAKKKHYTRSSTKSSSSRASADDSDNFPQTENDTIMHHELTELTDNAASNGIIEPDSDYTQNEETSGTSSFGYSIFGLGSRK</sequence>
<feature type="coiled-coil region" evidence="1">
    <location>
        <begin position="2"/>
        <end position="36"/>
    </location>
</feature>
<dbReference type="AlphaFoldDB" id="A0A2N0NIM2"/>